<organism evidence="8 9">
    <name type="scientific">Pedobacter flavus</name>
    <dbReference type="NCBI Taxonomy" id="3113906"/>
    <lineage>
        <taxon>Bacteria</taxon>
        <taxon>Pseudomonadati</taxon>
        <taxon>Bacteroidota</taxon>
        <taxon>Sphingobacteriia</taxon>
        <taxon>Sphingobacteriales</taxon>
        <taxon>Sphingobacteriaceae</taxon>
        <taxon>Pedobacter</taxon>
    </lineage>
</organism>
<dbReference type="EMBL" id="JAZDQU010000001">
    <property type="protein sequence ID" value="MEE1884626.1"/>
    <property type="molecule type" value="Genomic_DNA"/>
</dbReference>
<evidence type="ECO:0000256" key="2">
    <source>
        <dbReference type="ARBA" id="ARBA00005811"/>
    </source>
</evidence>
<evidence type="ECO:0000256" key="7">
    <source>
        <dbReference type="RuleBase" id="RU003879"/>
    </source>
</evidence>
<keyword evidence="4 7" id="KW-0812">Transmembrane</keyword>
<keyword evidence="6" id="KW-0472">Membrane</keyword>
<dbReference type="PANTHER" id="PTHR30558">
    <property type="entry name" value="EXBD MEMBRANE COMPONENT OF PMF-DRIVEN MACROMOLECULE IMPORT SYSTEM"/>
    <property type="match status" value="1"/>
</dbReference>
<keyword evidence="3" id="KW-1003">Cell membrane</keyword>
<proteinExistence type="inferred from homology"/>
<dbReference type="Proteomes" id="UP001337681">
    <property type="component" value="Unassembled WGS sequence"/>
</dbReference>
<reference evidence="8 9" key="1">
    <citation type="submission" date="2024-01" db="EMBL/GenBank/DDBJ databases">
        <title>Pedobacter sp. nov., isolated from oil-contaminated soil.</title>
        <authorList>
            <person name="Le N.T.T."/>
        </authorList>
    </citation>
    <scope>NUCLEOTIDE SEQUENCE [LARGE SCALE GENOMIC DNA]</scope>
    <source>
        <strain evidence="8 9">VNH31</strain>
    </source>
</reference>
<comment type="similarity">
    <text evidence="2 7">Belongs to the ExbD/TolR family.</text>
</comment>
<evidence type="ECO:0000256" key="1">
    <source>
        <dbReference type="ARBA" id="ARBA00004162"/>
    </source>
</evidence>
<dbReference type="InterPro" id="IPR003400">
    <property type="entry name" value="ExbD"/>
</dbReference>
<keyword evidence="5" id="KW-1133">Transmembrane helix</keyword>
<keyword evidence="7" id="KW-0653">Protein transport</keyword>
<keyword evidence="9" id="KW-1185">Reference proteome</keyword>
<name>A0ABU7H233_9SPHI</name>
<evidence type="ECO:0000256" key="6">
    <source>
        <dbReference type="ARBA" id="ARBA00023136"/>
    </source>
</evidence>
<evidence type="ECO:0000256" key="4">
    <source>
        <dbReference type="ARBA" id="ARBA00022692"/>
    </source>
</evidence>
<dbReference type="RefSeq" id="WP_330145539.1">
    <property type="nucleotide sequence ID" value="NZ_JAZDQU010000001.1"/>
</dbReference>
<comment type="subcellular location">
    <subcellularLocation>
        <location evidence="1">Cell membrane</location>
        <topology evidence="1">Single-pass membrane protein</topology>
    </subcellularLocation>
    <subcellularLocation>
        <location evidence="7">Cell membrane</location>
        <topology evidence="7">Single-pass type II membrane protein</topology>
    </subcellularLocation>
</comment>
<dbReference type="PANTHER" id="PTHR30558:SF3">
    <property type="entry name" value="BIOPOLYMER TRANSPORT PROTEIN EXBD-RELATED"/>
    <property type="match status" value="1"/>
</dbReference>
<keyword evidence="7" id="KW-0813">Transport</keyword>
<comment type="caution">
    <text evidence="8">The sequence shown here is derived from an EMBL/GenBank/DDBJ whole genome shotgun (WGS) entry which is preliminary data.</text>
</comment>
<protein>
    <submittedName>
        <fullName evidence="8">Biopolymer transporter ExbD</fullName>
    </submittedName>
</protein>
<evidence type="ECO:0000256" key="3">
    <source>
        <dbReference type="ARBA" id="ARBA00022475"/>
    </source>
</evidence>
<accession>A0ABU7H233</accession>
<evidence type="ECO:0000313" key="8">
    <source>
        <dbReference type="EMBL" id="MEE1884626.1"/>
    </source>
</evidence>
<evidence type="ECO:0000313" key="9">
    <source>
        <dbReference type="Proteomes" id="UP001337681"/>
    </source>
</evidence>
<sequence>MPKVKVARKSTAVDMTAMCDVAFLLLTFFILTATARQADPLEVKIPSSTYQMKVPDKDISIITVAKGKVFYEIIGQDIKGRTLELVGKDYGITFTPEEIKRFKVIPSFGVPIGSLKQYIMMNAEQRKASGLESYGIPMTDTTEKGELSRWIYRSREAVKELHNEPMLISIKADSNEEYPSFKKVVDVLQMQKINKFSLITSPEAGEK</sequence>
<evidence type="ECO:0000256" key="5">
    <source>
        <dbReference type="ARBA" id="ARBA00022989"/>
    </source>
</evidence>
<gene>
    <name evidence="8" type="ORF">VRU49_04240</name>
</gene>
<dbReference type="Pfam" id="PF02472">
    <property type="entry name" value="ExbD"/>
    <property type="match status" value="1"/>
</dbReference>